<keyword evidence="7 9" id="KW-0326">Glycosidase</keyword>
<proteinExistence type="inferred from homology"/>
<dbReference type="GO" id="GO:0045493">
    <property type="term" value="P:xylan catabolic process"/>
    <property type="evidence" value="ECO:0007669"/>
    <property type="project" value="UniProtKB-KW"/>
</dbReference>
<dbReference type="InterPro" id="IPR017853">
    <property type="entry name" value="GH"/>
</dbReference>
<dbReference type="PANTHER" id="PTHR31490:SF88">
    <property type="entry name" value="BETA-XYLANASE"/>
    <property type="match status" value="1"/>
</dbReference>
<gene>
    <name evidence="12" type="ORF">EV194_101326</name>
</gene>
<name>A0A4R2GN40_9BACT</name>
<feature type="domain" description="GH10" evidence="11">
    <location>
        <begin position="55"/>
        <end position="726"/>
    </location>
</feature>
<evidence type="ECO:0000313" key="12">
    <source>
        <dbReference type="EMBL" id="TCO10695.1"/>
    </source>
</evidence>
<dbReference type="GO" id="GO:0031176">
    <property type="term" value="F:endo-1,4-beta-xylanase activity"/>
    <property type="evidence" value="ECO:0007669"/>
    <property type="project" value="UniProtKB-EC"/>
</dbReference>
<evidence type="ECO:0000256" key="1">
    <source>
        <dbReference type="ARBA" id="ARBA00000681"/>
    </source>
</evidence>
<evidence type="ECO:0000256" key="3">
    <source>
        <dbReference type="ARBA" id="ARBA00022651"/>
    </source>
</evidence>
<evidence type="ECO:0000256" key="2">
    <source>
        <dbReference type="ARBA" id="ARBA00007495"/>
    </source>
</evidence>
<comment type="catalytic activity">
    <reaction evidence="1 9">
        <text>Endohydrolysis of (1-&gt;4)-beta-D-xylosidic linkages in xylans.</text>
        <dbReference type="EC" id="3.2.1.8"/>
    </reaction>
</comment>
<dbReference type="AlphaFoldDB" id="A0A4R2GN40"/>
<dbReference type="InterPro" id="IPR008979">
    <property type="entry name" value="Galactose-bd-like_sf"/>
</dbReference>
<comment type="caution">
    <text evidence="12">The sequence shown here is derived from an EMBL/GenBank/DDBJ whole genome shotgun (WGS) entry which is preliminary data.</text>
</comment>
<dbReference type="Pfam" id="PF00331">
    <property type="entry name" value="Glyco_hydro_10"/>
    <property type="match status" value="2"/>
</dbReference>
<reference evidence="12 13" key="1">
    <citation type="submission" date="2019-03" db="EMBL/GenBank/DDBJ databases">
        <title>Genomic Encyclopedia of Type Strains, Phase IV (KMG-IV): sequencing the most valuable type-strain genomes for metagenomic binning, comparative biology and taxonomic classification.</title>
        <authorList>
            <person name="Goeker M."/>
        </authorList>
    </citation>
    <scope>NUCLEOTIDE SEQUENCE [LARGE SCALE GENOMIC DNA]</scope>
    <source>
        <strain evidence="12 13">DSM 24179</strain>
    </source>
</reference>
<dbReference type="SUPFAM" id="SSF49785">
    <property type="entry name" value="Galactose-binding domain-like"/>
    <property type="match status" value="2"/>
</dbReference>
<evidence type="ECO:0000313" key="13">
    <source>
        <dbReference type="Proteomes" id="UP000295221"/>
    </source>
</evidence>
<feature type="chain" id="PRO_5020550448" description="Beta-xylanase" evidence="10">
    <location>
        <begin position="23"/>
        <end position="731"/>
    </location>
</feature>
<dbReference type="Gene3D" id="3.20.20.80">
    <property type="entry name" value="Glycosidases"/>
    <property type="match status" value="2"/>
</dbReference>
<protein>
    <recommendedName>
        <fullName evidence="9">Beta-xylanase</fullName>
        <ecNumber evidence="9">3.2.1.8</ecNumber>
    </recommendedName>
</protein>
<dbReference type="SUPFAM" id="SSF51445">
    <property type="entry name" value="(Trans)glycosidases"/>
    <property type="match status" value="1"/>
</dbReference>
<dbReference type="PANTHER" id="PTHR31490">
    <property type="entry name" value="GLYCOSYL HYDROLASE"/>
    <property type="match status" value="1"/>
</dbReference>
<evidence type="ECO:0000256" key="6">
    <source>
        <dbReference type="ARBA" id="ARBA00023277"/>
    </source>
</evidence>
<feature type="signal peptide" evidence="10">
    <location>
        <begin position="1"/>
        <end position="22"/>
    </location>
</feature>
<dbReference type="Proteomes" id="UP000295221">
    <property type="component" value="Unassembled WGS sequence"/>
</dbReference>
<evidence type="ECO:0000259" key="11">
    <source>
        <dbReference type="PROSITE" id="PS51760"/>
    </source>
</evidence>
<dbReference type="PROSITE" id="PS51257">
    <property type="entry name" value="PROKAR_LIPOPROTEIN"/>
    <property type="match status" value="1"/>
</dbReference>
<comment type="similarity">
    <text evidence="2 9">Belongs to the glycosyl hydrolase 10 (cellulase F) family.</text>
</comment>
<evidence type="ECO:0000256" key="10">
    <source>
        <dbReference type="SAM" id="SignalP"/>
    </source>
</evidence>
<dbReference type="PROSITE" id="PS51760">
    <property type="entry name" value="GH10_2"/>
    <property type="match status" value="1"/>
</dbReference>
<dbReference type="OrthoDB" id="1032269at2"/>
<dbReference type="RefSeq" id="WP_132431389.1">
    <property type="nucleotide sequence ID" value="NZ_SLWK01000001.1"/>
</dbReference>
<dbReference type="EC" id="3.2.1.8" evidence="9"/>
<keyword evidence="8 9" id="KW-0624">Polysaccharide degradation</keyword>
<accession>A0A4R2GN40</accession>
<dbReference type="Gene3D" id="2.60.120.260">
    <property type="entry name" value="Galactose-binding domain-like"/>
    <property type="match status" value="1"/>
</dbReference>
<evidence type="ECO:0000256" key="4">
    <source>
        <dbReference type="ARBA" id="ARBA00022729"/>
    </source>
</evidence>
<dbReference type="PRINTS" id="PR00134">
    <property type="entry name" value="GLHYDRLASE10"/>
</dbReference>
<dbReference type="InterPro" id="IPR001000">
    <property type="entry name" value="GH10_dom"/>
</dbReference>
<evidence type="ECO:0000256" key="9">
    <source>
        <dbReference type="RuleBase" id="RU361174"/>
    </source>
</evidence>
<keyword evidence="4 10" id="KW-0732">Signal</keyword>
<dbReference type="EMBL" id="SLWK01000001">
    <property type="protein sequence ID" value="TCO10695.1"/>
    <property type="molecule type" value="Genomic_DNA"/>
</dbReference>
<evidence type="ECO:0000256" key="8">
    <source>
        <dbReference type="ARBA" id="ARBA00023326"/>
    </source>
</evidence>
<dbReference type="InterPro" id="IPR044846">
    <property type="entry name" value="GH10"/>
</dbReference>
<evidence type="ECO:0000256" key="5">
    <source>
        <dbReference type="ARBA" id="ARBA00022801"/>
    </source>
</evidence>
<keyword evidence="13" id="KW-1185">Reference proteome</keyword>
<keyword evidence="5 9" id="KW-0378">Hydrolase</keyword>
<keyword evidence="3" id="KW-0858">Xylan degradation</keyword>
<evidence type="ECO:0000256" key="7">
    <source>
        <dbReference type="ARBA" id="ARBA00023295"/>
    </source>
</evidence>
<organism evidence="12 13">
    <name type="scientific">Natronoflexus pectinivorans</name>
    <dbReference type="NCBI Taxonomy" id="682526"/>
    <lineage>
        <taxon>Bacteria</taxon>
        <taxon>Pseudomonadati</taxon>
        <taxon>Bacteroidota</taxon>
        <taxon>Bacteroidia</taxon>
        <taxon>Marinilabiliales</taxon>
        <taxon>Marinilabiliaceae</taxon>
        <taxon>Natronoflexus</taxon>
    </lineage>
</organism>
<sequence length="731" mass="81886">MKHTINILASCFLILIFAVSCVDDSIDFFEVEKPESIAELEYLNDYDVLKAYVDRAASPNFRLGAGVTVSEYLGLGHYYRFINANFDAMTAGNAMKYNSVVADDGSMNFGQVTQFVAAARNAGLEIYGHTLVWHSQQNLAYLNHIIDDRELETDPDATEEVIDGFKDYRVEGFTGWHGGPVQPYVENGVLVVNNPEEQPNFWDVQFHVANNIPTIIDTRHTVTVRIRGTVEDEITLAFGDWGGTQNTTIPITTEWEEVSVNLSALHSNSFVMLQSGKYVGTYEIEWVRVSHQAAVAVAWWTPLITNSNLEGDDFSYYFATEATDGPNPATIGEPGTGIDGGRAVVVQSGNSPVNAWDTQFFVRVPRTFEDGDRIRFTLKYRAEIPAASETQAHNEPGGYLHWQMAGTPGFTTEWQELAYTGTINASQAGMNTIAFNLALLGEANTYYFTDIQWEFEESGSTIPLTPEEKADTLTYALRTWISGMMEATEGYVKEWDVVNEALAGEGNVDGFYDLKSAVRGTVSAEAAANSFYWQDYLGVDYVRTAVQFAREYGPDNLKLFVNDYNLESFWDDNHKLKSLIYWIDRWESDGETVIDGIGTQMHVSYHMDPQQQAVRDAHIVQMFELLAETGKLIKITELDMGLIDEDGNTVRTGDVTSEQHRAMSDHYKFIIQKYFEIIPASQQYGITHWSPTDSPQGSSWRGGEPIGLWTESTFRRKHTYGGFADGLAGKE</sequence>
<dbReference type="SMART" id="SM00633">
    <property type="entry name" value="Glyco_10"/>
    <property type="match status" value="1"/>
</dbReference>
<keyword evidence="6 9" id="KW-0119">Carbohydrate metabolism</keyword>